<keyword evidence="5" id="KW-0449">Lipoprotein</keyword>
<evidence type="ECO:0000256" key="5">
    <source>
        <dbReference type="ARBA" id="ARBA00023288"/>
    </source>
</evidence>
<dbReference type="GO" id="GO:0032008">
    <property type="term" value="P:positive regulation of TOR signaling"/>
    <property type="evidence" value="ECO:0007669"/>
    <property type="project" value="InterPro"/>
</dbReference>
<dbReference type="GO" id="GO:0071986">
    <property type="term" value="C:Ragulator complex"/>
    <property type="evidence" value="ECO:0007669"/>
    <property type="project" value="InterPro"/>
</dbReference>
<dbReference type="GO" id="GO:0045121">
    <property type="term" value="C:membrane raft"/>
    <property type="evidence" value="ECO:0007669"/>
    <property type="project" value="InterPro"/>
</dbReference>
<keyword evidence="4" id="KW-0564">Palmitate</keyword>
<dbReference type="GO" id="GO:0043410">
    <property type="term" value="P:positive regulation of MAPK cascade"/>
    <property type="evidence" value="ECO:0007669"/>
    <property type="project" value="InterPro"/>
</dbReference>
<keyword evidence="8" id="KW-1185">Reference proteome</keyword>
<evidence type="ECO:0008006" key="9">
    <source>
        <dbReference type="Google" id="ProtNLM"/>
    </source>
</evidence>
<evidence type="ECO:0000313" key="8">
    <source>
        <dbReference type="Proteomes" id="UP001337655"/>
    </source>
</evidence>
<dbReference type="GeneID" id="89931657"/>
<evidence type="ECO:0000256" key="3">
    <source>
        <dbReference type="ARBA" id="ARBA00023136"/>
    </source>
</evidence>
<organism evidence="7 8">
    <name type="scientific">Saxophila tyrrhenica</name>
    <dbReference type="NCBI Taxonomy" id="1690608"/>
    <lineage>
        <taxon>Eukaryota</taxon>
        <taxon>Fungi</taxon>
        <taxon>Dikarya</taxon>
        <taxon>Ascomycota</taxon>
        <taxon>Pezizomycotina</taxon>
        <taxon>Dothideomycetes</taxon>
        <taxon>Dothideomycetidae</taxon>
        <taxon>Mycosphaerellales</taxon>
        <taxon>Extremaceae</taxon>
        <taxon>Saxophila</taxon>
    </lineage>
</organism>
<comment type="subcellular location">
    <subcellularLocation>
        <location evidence="1">Endomembrane system</location>
    </subcellularLocation>
</comment>
<comment type="caution">
    <text evidence="7">The sequence shown here is derived from an EMBL/GenBank/DDBJ whole genome shotgun (WGS) entry which is preliminary data.</text>
</comment>
<accession>A0AAV9NVT4</accession>
<feature type="region of interest" description="Disordered" evidence="6">
    <location>
        <begin position="140"/>
        <end position="160"/>
    </location>
</feature>
<evidence type="ECO:0000256" key="6">
    <source>
        <dbReference type="SAM" id="MobiDB-lite"/>
    </source>
</evidence>
<dbReference type="GO" id="GO:0001919">
    <property type="term" value="P:regulation of receptor recycling"/>
    <property type="evidence" value="ECO:0007669"/>
    <property type="project" value="InterPro"/>
</dbReference>
<dbReference type="EMBL" id="JAVRRT010000022">
    <property type="protein sequence ID" value="KAK5163933.1"/>
    <property type="molecule type" value="Genomic_DNA"/>
</dbReference>
<feature type="region of interest" description="Disordered" evidence="6">
    <location>
        <begin position="67"/>
        <end position="106"/>
    </location>
</feature>
<gene>
    <name evidence="7" type="ORF">LTR77_010328</name>
</gene>
<dbReference type="AlphaFoldDB" id="A0AAV9NVT4"/>
<evidence type="ECO:0000313" key="7">
    <source>
        <dbReference type="EMBL" id="KAK5163933.1"/>
    </source>
</evidence>
<dbReference type="Pfam" id="PF15454">
    <property type="entry name" value="LAMTOR"/>
    <property type="match status" value="1"/>
</dbReference>
<evidence type="ECO:0000256" key="2">
    <source>
        <dbReference type="ARBA" id="ARBA00022707"/>
    </source>
</evidence>
<reference evidence="7 8" key="1">
    <citation type="submission" date="2023-08" db="EMBL/GenBank/DDBJ databases">
        <title>Black Yeasts Isolated from many extreme environments.</title>
        <authorList>
            <person name="Coleine C."/>
            <person name="Stajich J.E."/>
            <person name="Selbmann L."/>
        </authorList>
    </citation>
    <scope>NUCLEOTIDE SEQUENCE [LARGE SCALE GENOMIC DNA]</scope>
    <source>
        <strain evidence="7 8">CCFEE 5935</strain>
    </source>
</reference>
<keyword evidence="3" id="KW-0472">Membrane</keyword>
<dbReference type="GO" id="GO:0071230">
    <property type="term" value="P:cellular response to amino acid stimulus"/>
    <property type="evidence" value="ECO:0007669"/>
    <property type="project" value="InterPro"/>
</dbReference>
<feature type="compositionally biased region" description="Acidic residues" evidence="6">
    <location>
        <begin position="36"/>
        <end position="46"/>
    </location>
</feature>
<proteinExistence type="predicted"/>
<dbReference type="GO" id="GO:0031902">
    <property type="term" value="C:late endosome membrane"/>
    <property type="evidence" value="ECO:0007669"/>
    <property type="project" value="InterPro"/>
</dbReference>
<dbReference type="InterPro" id="IPR028209">
    <property type="entry name" value="LAMTOR1/MEH1"/>
</dbReference>
<keyword evidence="2" id="KW-0519">Myristate</keyword>
<evidence type="ECO:0000256" key="1">
    <source>
        <dbReference type="ARBA" id="ARBA00004308"/>
    </source>
</evidence>
<dbReference type="GO" id="GO:0016197">
    <property type="term" value="P:endosomal transport"/>
    <property type="evidence" value="ECO:0007669"/>
    <property type="project" value="InterPro"/>
</dbReference>
<feature type="region of interest" description="Disordered" evidence="6">
    <location>
        <begin position="1"/>
        <end position="49"/>
    </location>
</feature>
<sequence>MGACASCLGLNRHPSQDDDETDPLVSTRQGDYGTVESEEVAQPDEEELRREREALEQITMEATDNMIDASHPGTSELSQHFAHARPTTPFESSADGPSDVEEDEDEAAWLESVQAAGMDEVVPVDEIQSGNLVMDFSRLRDDPMSIPSTAKPSLKGKLPA</sequence>
<evidence type="ECO:0000256" key="4">
    <source>
        <dbReference type="ARBA" id="ARBA00023139"/>
    </source>
</evidence>
<protein>
    <recommendedName>
        <fullName evidence="9">Male-enhanced antigen 1</fullName>
    </recommendedName>
</protein>
<dbReference type="Proteomes" id="UP001337655">
    <property type="component" value="Unassembled WGS sequence"/>
</dbReference>
<name>A0AAV9NVT4_9PEZI</name>
<dbReference type="RefSeq" id="XP_064654297.1">
    <property type="nucleotide sequence ID" value="XM_064807550.1"/>
</dbReference>